<feature type="region of interest" description="Disordered" evidence="3">
    <location>
        <begin position="141"/>
        <end position="175"/>
    </location>
</feature>
<dbReference type="Proteomes" id="UP000701801">
    <property type="component" value="Unassembled WGS sequence"/>
</dbReference>
<comment type="caution">
    <text evidence="4">The sequence shown here is derived from an EMBL/GenBank/DDBJ whole genome shotgun (WGS) entry which is preliminary data.</text>
</comment>
<protein>
    <submittedName>
        <fullName evidence="4">Uncharacterized protein</fullName>
    </submittedName>
</protein>
<evidence type="ECO:0000256" key="3">
    <source>
        <dbReference type="SAM" id="MobiDB-lite"/>
    </source>
</evidence>
<name>A0A9N9M4Y6_9HELO</name>
<keyword evidence="5" id="KW-1185">Reference proteome</keyword>
<dbReference type="PANTHER" id="PTHR24320:SF152">
    <property type="entry name" value="SHORT-CHAIN DEHYDROGENASE_REDUCTASE FAMILY PROTEIN"/>
    <property type="match status" value="1"/>
</dbReference>
<keyword evidence="2" id="KW-0560">Oxidoreductase</keyword>
<evidence type="ECO:0000256" key="1">
    <source>
        <dbReference type="ARBA" id="ARBA00006484"/>
    </source>
</evidence>
<sequence>MSYKQTILITGGTISLGYHVALNLARQYPDYQVILSSRTDKEHAADKINQALGQKNVSFLPLDLSSTSNIRHYAKNYSSLGYPPIAILLLNAGLQFPDEMRKNDEGYELTFAINHLGHALLFHLLTPHLFPKCRVVVTSSGTHDPAQKTGVPDAKYTTASELAHPTPETAQNEGRQRYSTSKLCNVLFTYAVSRRLKAQGSQITINAFDPGLMPGTGLAREYSPVLKFLWFRVLPRFLPVLRFLLKTENIHTAVESGASLAWVASGKEMEGKTGCFFEGRRERESSEVSYEVGKQDDLWEWTVRTTCSEGEEYLNLKV</sequence>
<reference evidence="4" key="1">
    <citation type="submission" date="2021-07" db="EMBL/GenBank/DDBJ databases">
        <authorList>
            <person name="Durling M."/>
        </authorList>
    </citation>
    <scope>NUCLEOTIDE SEQUENCE</scope>
</reference>
<dbReference type="InterPro" id="IPR002347">
    <property type="entry name" value="SDR_fam"/>
</dbReference>
<dbReference type="GO" id="GO:0016491">
    <property type="term" value="F:oxidoreductase activity"/>
    <property type="evidence" value="ECO:0007669"/>
    <property type="project" value="UniProtKB-KW"/>
</dbReference>
<dbReference type="Gene3D" id="3.40.50.720">
    <property type="entry name" value="NAD(P)-binding Rossmann-like Domain"/>
    <property type="match status" value="1"/>
</dbReference>
<accession>A0A9N9M4Y6</accession>
<dbReference type="EMBL" id="CAJVRM010000755">
    <property type="protein sequence ID" value="CAG8984281.1"/>
    <property type="molecule type" value="Genomic_DNA"/>
</dbReference>
<dbReference type="SUPFAM" id="SSF51735">
    <property type="entry name" value="NAD(P)-binding Rossmann-fold domains"/>
    <property type="match status" value="1"/>
</dbReference>
<organism evidence="4 5">
    <name type="scientific">Hymenoscyphus albidus</name>
    <dbReference type="NCBI Taxonomy" id="595503"/>
    <lineage>
        <taxon>Eukaryota</taxon>
        <taxon>Fungi</taxon>
        <taxon>Dikarya</taxon>
        <taxon>Ascomycota</taxon>
        <taxon>Pezizomycotina</taxon>
        <taxon>Leotiomycetes</taxon>
        <taxon>Helotiales</taxon>
        <taxon>Helotiaceae</taxon>
        <taxon>Hymenoscyphus</taxon>
    </lineage>
</organism>
<dbReference type="Pfam" id="PF00106">
    <property type="entry name" value="adh_short"/>
    <property type="match status" value="1"/>
</dbReference>
<dbReference type="InterPro" id="IPR036291">
    <property type="entry name" value="NAD(P)-bd_dom_sf"/>
</dbReference>
<evidence type="ECO:0000256" key="2">
    <source>
        <dbReference type="ARBA" id="ARBA00023002"/>
    </source>
</evidence>
<evidence type="ECO:0000313" key="5">
    <source>
        <dbReference type="Proteomes" id="UP000701801"/>
    </source>
</evidence>
<dbReference type="AlphaFoldDB" id="A0A9N9M4Y6"/>
<evidence type="ECO:0000313" key="4">
    <source>
        <dbReference type="EMBL" id="CAG8984281.1"/>
    </source>
</evidence>
<proteinExistence type="inferred from homology"/>
<comment type="similarity">
    <text evidence="1">Belongs to the short-chain dehydrogenases/reductases (SDR) family.</text>
</comment>
<dbReference type="OrthoDB" id="542013at2759"/>
<dbReference type="PRINTS" id="PR00081">
    <property type="entry name" value="GDHRDH"/>
</dbReference>
<dbReference type="PANTHER" id="PTHR24320">
    <property type="entry name" value="RETINOL DEHYDROGENASE"/>
    <property type="match status" value="1"/>
</dbReference>
<gene>
    <name evidence="4" type="ORF">HYALB_00010706</name>
</gene>